<organism evidence="2 3">
    <name type="scientific">Deinococcus sedimenti</name>
    <dbReference type="NCBI Taxonomy" id="1867090"/>
    <lineage>
        <taxon>Bacteria</taxon>
        <taxon>Thermotogati</taxon>
        <taxon>Deinococcota</taxon>
        <taxon>Deinococci</taxon>
        <taxon>Deinococcales</taxon>
        <taxon>Deinococcaceae</taxon>
        <taxon>Deinococcus</taxon>
    </lineage>
</organism>
<dbReference type="PROSITE" id="PS51257">
    <property type="entry name" value="PROKAR_LIPOPROTEIN"/>
    <property type="match status" value="1"/>
</dbReference>
<dbReference type="RefSeq" id="WP_189072496.1">
    <property type="nucleotide sequence ID" value="NZ_BMQN01000002.1"/>
</dbReference>
<protein>
    <recommendedName>
        <fullName evidence="4">Lipoprotein</fullName>
    </recommendedName>
</protein>
<keyword evidence="3" id="KW-1185">Reference proteome</keyword>
<proteinExistence type="predicted"/>
<gene>
    <name evidence="2" type="ORF">GCM10008960_14540</name>
</gene>
<feature type="signal peptide" evidence="1">
    <location>
        <begin position="1"/>
        <end position="18"/>
    </location>
</feature>
<accession>A0ABQ2S1C8</accession>
<feature type="chain" id="PRO_5046928042" description="Lipoprotein" evidence="1">
    <location>
        <begin position="19"/>
        <end position="522"/>
    </location>
</feature>
<evidence type="ECO:0008006" key="4">
    <source>
        <dbReference type="Google" id="ProtNLM"/>
    </source>
</evidence>
<keyword evidence="1" id="KW-0732">Signal</keyword>
<reference evidence="3" key="1">
    <citation type="journal article" date="2019" name="Int. J. Syst. Evol. Microbiol.">
        <title>The Global Catalogue of Microorganisms (GCM) 10K type strain sequencing project: providing services to taxonomists for standard genome sequencing and annotation.</title>
        <authorList>
            <consortium name="The Broad Institute Genomics Platform"/>
            <consortium name="The Broad Institute Genome Sequencing Center for Infectious Disease"/>
            <person name="Wu L."/>
            <person name="Ma J."/>
        </authorList>
    </citation>
    <scope>NUCLEOTIDE SEQUENCE [LARGE SCALE GENOMIC DNA]</scope>
    <source>
        <strain evidence="3">JCM 31405</strain>
    </source>
</reference>
<dbReference type="Proteomes" id="UP000644548">
    <property type="component" value="Unassembled WGS sequence"/>
</dbReference>
<evidence type="ECO:0000256" key="1">
    <source>
        <dbReference type="SAM" id="SignalP"/>
    </source>
</evidence>
<evidence type="ECO:0000313" key="2">
    <source>
        <dbReference type="EMBL" id="GGR88599.1"/>
    </source>
</evidence>
<dbReference type="EMBL" id="BMQN01000002">
    <property type="protein sequence ID" value="GGR88599.1"/>
    <property type="molecule type" value="Genomic_DNA"/>
</dbReference>
<name>A0ABQ2S1C8_9DEIO</name>
<comment type="caution">
    <text evidence="2">The sequence shown here is derived from an EMBL/GenBank/DDBJ whole genome shotgun (WGS) entry which is preliminary data.</text>
</comment>
<sequence length="522" mass="54849">MRRHGAAALLTLALTACTGGGGGGPTPTPQAPATPQYTGTVLDTLSVPAGCVLDSNSEISSWHPAGFQPDGRGGALLGLRCRAADGQEYLRTVYRLNAAGVQVAAEAPADMTGYGVNGAGLYFMGSQLDFGPVPYVTAQGERFLTPYLYEPDIVNGFLSNRASLNRVDEDGTVHGSHRYRKLNDDAPSEDRGGYSWTWRPGQERRQVRAFEYKSTSASHPYVDVVPGQPGSGEEIAFMPHGNTVALRGLLVRADGSFETLPTKSIKERELSVERWTPGGYVVTYANELNGALVYSGYFLWHGGVRSDRVGVLEHVAADGDAVVSVNNRTLLRRPGGEEYELPRVDRDVSASELQYVAAGGGIAYAVAGTRVYRYAAPNLSPSGTLTLSGVTPADQLAADPLPGAGARATRRADGSHLSVKLSAPVAGHQRTLFLTLHGSLAAGQTFTLGGASGAQVTGATFTDIRTSPVKVNTLFARSGTVTLDGWTGGSAKLTLRNVVLGGNAGQSVTLSGTLTLPEVELE</sequence>
<evidence type="ECO:0000313" key="3">
    <source>
        <dbReference type="Proteomes" id="UP000644548"/>
    </source>
</evidence>